<dbReference type="Pfam" id="PF00570">
    <property type="entry name" value="HRDC"/>
    <property type="match status" value="1"/>
</dbReference>
<dbReference type="InterPro" id="IPR011545">
    <property type="entry name" value="DEAD/DEAH_box_helicase_dom"/>
</dbReference>
<evidence type="ECO:0000256" key="1">
    <source>
        <dbReference type="ARBA" id="ARBA00001946"/>
    </source>
</evidence>
<dbReference type="STRING" id="1123392.GCA_000376425_02765"/>
<evidence type="ECO:0000313" key="21">
    <source>
        <dbReference type="Proteomes" id="UP000064243"/>
    </source>
</evidence>
<evidence type="ECO:0000256" key="16">
    <source>
        <dbReference type="NCBIfam" id="TIGR01389"/>
    </source>
</evidence>
<dbReference type="InterPro" id="IPR027417">
    <property type="entry name" value="P-loop_NTPase"/>
</dbReference>
<reference evidence="20 21" key="1">
    <citation type="journal article" date="2015" name="Appl. Environ. Microbiol.">
        <title>Aerobic and Anaerobic Thiosulfate Oxidation by a Cold-Adapted, Subglacial Chemoautotroph.</title>
        <authorList>
            <person name="Harrold Z.R."/>
            <person name="Skidmore M.L."/>
            <person name="Hamilton T.L."/>
            <person name="Desch L."/>
            <person name="Amada K."/>
            <person name="van Gelder W."/>
            <person name="Glover K."/>
            <person name="Roden E.E."/>
            <person name="Boyd E.S."/>
        </authorList>
    </citation>
    <scope>NUCLEOTIDE SEQUENCE [LARGE SCALE GENOMIC DNA]</scope>
    <source>
        <strain evidence="20 21">RG</strain>
    </source>
</reference>
<dbReference type="GO" id="GO:0009378">
    <property type="term" value="F:four-way junction helicase activity"/>
    <property type="evidence" value="ECO:0007669"/>
    <property type="project" value="TreeGrafter"/>
</dbReference>
<dbReference type="GO" id="GO:0046872">
    <property type="term" value="F:metal ion binding"/>
    <property type="evidence" value="ECO:0007669"/>
    <property type="project" value="UniProtKB-KW"/>
</dbReference>
<dbReference type="InterPro" id="IPR006293">
    <property type="entry name" value="DNA_helicase_ATP-dep_RecQ_bac"/>
</dbReference>
<dbReference type="FunFam" id="3.40.50.300:FF:000156">
    <property type="entry name" value="ATP-dependent DNA helicase recQ"/>
    <property type="match status" value="1"/>
</dbReference>
<dbReference type="PROSITE" id="PS51194">
    <property type="entry name" value="HELICASE_CTER"/>
    <property type="match status" value="1"/>
</dbReference>
<dbReference type="InterPro" id="IPR002121">
    <property type="entry name" value="HRDC_dom"/>
</dbReference>
<dbReference type="InterPro" id="IPR001650">
    <property type="entry name" value="Helicase_C-like"/>
</dbReference>
<keyword evidence="13" id="KW-0234">DNA repair</keyword>
<dbReference type="InterPro" id="IPR018982">
    <property type="entry name" value="RQC_domain"/>
</dbReference>
<evidence type="ECO:0000256" key="3">
    <source>
        <dbReference type="ARBA" id="ARBA00005446"/>
    </source>
</evidence>
<dbReference type="NCBIfam" id="TIGR00614">
    <property type="entry name" value="recQ_fam"/>
    <property type="match status" value="1"/>
</dbReference>
<feature type="domain" description="HRDC" evidence="17">
    <location>
        <begin position="527"/>
        <end position="600"/>
    </location>
</feature>
<evidence type="ECO:0000256" key="8">
    <source>
        <dbReference type="ARBA" id="ARBA00022806"/>
    </source>
</evidence>
<evidence type="ECO:0000256" key="10">
    <source>
        <dbReference type="ARBA" id="ARBA00022840"/>
    </source>
</evidence>
<dbReference type="PATRIC" id="fig|36861.3.peg.2373"/>
<dbReference type="SMART" id="SM00490">
    <property type="entry name" value="HELICc"/>
    <property type="match status" value="1"/>
</dbReference>
<dbReference type="Gene3D" id="1.10.150.80">
    <property type="entry name" value="HRDC domain"/>
    <property type="match status" value="1"/>
</dbReference>
<evidence type="ECO:0000256" key="9">
    <source>
        <dbReference type="ARBA" id="ARBA00022833"/>
    </source>
</evidence>
<dbReference type="GO" id="GO:0006281">
    <property type="term" value="P:DNA repair"/>
    <property type="evidence" value="ECO:0007669"/>
    <property type="project" value="UniProtKB-KW"/>
</dbReference>
<dbReference type="SUPFAM" id="SSF52540">
    <property type="entry name" value="P-loop containing nucleoside triphosphate hydrolases"/>
    <property type="match status" value="2"/>
</dbReference>
<keyword evidence="7" id="KW-0378">Hydrolase</keyword>
<organism evidence="20 21">
    <name type="scientific">Thiobacillus denitrificans</name>
    <dbReference type="NCBI Taxonomy" id="36861"/>
    <lineage>
        <taxon>Bacteria</taxon>
        <taxon>Pseudomonadati</taxon>
        <taxon>Pseudomonadota</taxon>
        <taxon>Betaproteobacteria</taxon>
        <taxon>Nitrosomonadales</taxon>
        <taxon>Thiobacillaceae</taxon>
        <taxon>Thiobacillus</taxon>
    </lineage>
</organism>
<dbReference type="FunFam" id="1.10.10.10:FF:000175">
    <property type="entry name" value="ATP-dependent DNA helicase RecQ"/>
    <property type="match status" value="1"/>
</dbReference>
<evidence type="ECO:0000256" key="12">
    <source>
        <dbReference type="ARBA" id="ARBA00023172"/>
    </source>
</evidence>
<evidence type="ECO:0000256" key="4">
    <source>
        <dbReference type="ARBA" id="ARBA00022723"/>
    </source>
</evidence>
<dbReference type="AlphaFoldDB" id="A0A106BKX1"/>
<keyword evidence="9" id="KW-0862">Zinc</keyword>
<dbReference type="PROSITE" id="PS51192">
    <property type="entry name" value="HELICASE_ATP_BIND_1"/>
    <property type="match status" value="1"/>
</dbReference>
<dbReference type="GO" id="GO:0006310">
    <property type="term" value="P:DNA recombination"/>
    <property type="evidence" value="ECO:0007669"/>
    <property type="project" value="UniProtKB-UniRule"/>
</dbReference>
<evidence type="ECO:0000256" key="15">
    <source>
        <dbReference type="ARBA" id="ARBA00034617"/>
    </source>
</evidence>
<dbReference type="Pfam" id="PF16124">
    <property type="entry name" value="RecQ_Zn_bind"/>
    <property type="match status" value="1"/>
</dbReference>
<evidence type="ECO:0000259" key="19">
    <source>
        <dbReference type="PROSITE" id="PS51194"/>
    </source>
</evidence>
<dbReference type="GO" id="GO:0006260">
    <property type="term" value="P:DNA replication"/>
    <property type="evidence" value="ECO:0007669"/>
    <property type="project" value="InterPro"/>
</dbReference>
<dbReference type="GO" id="GO:0005737">
    <property type="term" value="C:cytoplasm"/>
    <property type="evidence" value="ECO:0007669"/>
    <property type="project" value="TreeGrafter"/>
</dbReference>
<dbReference type="SMART" id="SM00487">
    <property type="entry name" value="DEXDc"/>
    <property type="match status" value="1"/>
</dbReference>
<dbReference type="EMBL" id="LDUG01000036">
    <property type="protein sequence ID" value="KVW94287.1"/>
    <property type="molecule type" value="Genomic_DNA"/>
</dbReference>
<dbReference type="GO" id="GO:0016787">
    <property type="term" value="F:hydrolase activity"/>
    <property type="evidence" value="ECO:0007669"/>
    <property type="project" value="UniProtKB-KW"/>
</dbReference>
<keyword evidence="14" id="KW-0413">Isomerase</keyword>
<feature type="domain" description="Helicase ATP-binding" evidence="18">
    <location>
        <begin position="27"/>
        <end position="195"/>
    </location>
</feature>
<keyword evidence="21" id="KW-1185">Reference proteome</keyword>
<comment type="cofactor">
    <cofactor evidence="2">
        <name>Zn(2+)</name>
        <dbReference type="ChEBI" id="CHEBI:29105"/>
    </cofactor>
</comment>
<evidence type="ECO:0000256" key="13">
    <source>
        <dbReference type="ARBA" id="ARBA00023204"/>
    </source>
</evidence>
<dbReference type="SMART" id="SM00341">
    <property type="entry name" value="HRDC"/>
    <property type="match status" value="1"/>
</dbReference>
<dbReference type="SMART" id="SM00956">
    <property type="entry name" value="RQC"/>
    <property type="match status" value="1"/>
</dbReference>
<evidence type="ECO:0000256" key="6">
    <source>
        <dbReference type="ARBA" id="ARBA00022763"/>
    </source>
</evidence>
<dbReference type="EC" id="5.6.2.4" evidence="16"/>
<evidence type="ECO:0000256" key="14">
    <source>
        <dbReference type="ARBA" id="ARBA00023235"/>
    </source>
</evidence>
<dbReference type="InterPro" id="IPR044876">
    <property type="entry name" value="HRDC_dom_sf"/>
</dbReference>
<dbReference type="GO" id="GO:0030894">
    <property type="term" value="C:replisome"/>
    <property type="evidence" value="ECO:0007669"/>
    <property type="project" value="TreeGrafter"/>
</dbReference>
<dbReference type="Proteomes" id="UP000064243">
    <property type="component" value="Unassembled WGS sequence"/>
</dbReference>
<comment type="similarity">
    <text evidence="3">Belongs to the helicase family. RecQ subfamily.</text>
</comment>
<dbReference type="FunFam" id="3.40.50.300:FF:000296">
    <property type="entry name" value="ATP-dependent DNA helicase RecQ"/>
    <property type="match status" value="1"/>
</dbReference>
<dbReference type="GO" id="GO:0005524">
    <property type="term" value="F:ATP binding"/>
    <property type="evidence" value="ECO:0007669"/>
    <property type="project" value="UniProtKB-KW"/>
</dbReference>
<evidence type="ECO:0000256" key="2">
    <source>
        <dbReference type="ARBA" id="ARBA00001947"/>
    </source>
</evidence>
<dbReference type="GO" id="GO:0043138">
    <property type="term" value="F:3'-5' DNA helicase activity"/>
    <property type="evidence" value="ECO:0007669"/>
    <property type="project" value="UniProtKB-EC"/>
</dbReference>
<dbReference type="eggNOG" id="COG0514">
    <property type="taxonomic scope" value="Bacteria"/>
</dbReference>
<evidence type="ECO:0000259" key="17">
    <source>
        <dbReference type="PROSITE" id="PS50967"/>
    </source>
</evidence>
<dbReference type="GO" id="GO:0009432">
    <property type="term" value="P:SOS response"/>
    <property type="evidence" value="ECO:0007669"/>
    <property type="project" value="UniProtKB-UniRule"/>
</dbReference>
<dbReference type="PANTHER" id="PTHR13710">
    <property type="entry name" value="DNA HELICASE RECQ FAMILY MEMBER"/>
    <property type="match status" value="1"/>
</dbReference>
<keyword evidence="4" id="KW-0479">Metal-binding</keyword>
<dbReference type="CDD" id="cd17920">
    <property type="entry name" value="DEXHc_RecQ"/>
    <property type="match status" value="1"/>
</dbReference>
<gene>
    <name evidence="20" type="ORF">ABW22_12935</name>
</gene>
<feature type="domain" description="Helicase C-terminal" evidence="19">
    <location>
        <begin position="216"/>
        <end position="363"/>
    </location>
</feature>
<dbReference type="RefSeq" id="WP_059757378.1">
    <property type="nucleotide sequence ID" value="NZ_LDUG01000036.1"/>
</dbReference>
<keyword evidence="10" id="KW-0067">ATP-binding</keyword>
<dbReference type="PANTHER" id="PTHR13710:SF105">
    <property type="entry name" value="ATP-DEPENDENT DNA HELICASE Q1"/>
    <property type="match status" value="1"/>
</dbReference>
<evidence type="ECO:0000256" key="7">
    <source>
        <dbReference type="ARBA" id="ARBA00022801"/>
    </source>
</evidence>
<evidence type="ECO:0000313" key="20">
    <source>
        <dbReference type="EMBL" id="KVW94287.1"/>
    </source>
</evidence>
<sequence>MPPDSALDLLNRVFGYPAFRGEQAAIVDTVAAGGDALVLMPTGGGKSLCFQIPALLREGCAVVVSPLIALMQDQVAALKELGIAAEFLNSSLDNAAAMRVEREFVSGQLKLLYVAPERLLTPRFQSLLEQAHVALFAIDEAHCVSQWGHDFRPEYLGLSALHERFPNVPRIALTATADTATRAEILTRLDLGAARVFVASFDRPNIRYRISEKSEPRRQLLDFLGEHKGEAGIVYCSTRKKVEETAEALKQAGLTALPYHGGMDNDTRRRHQEKFLREDSVVMVATLAFGMGIDKPDVRFVAHLDLPKSVEGYYQETGRAGRDGEPAEAWMAWGLQDVVTQRRFIDEGDAEDAHKRVGHAKLDALVGLCEAASCRRVALLSYFGEASQSCGNCDVCLNPPTLWDGTEAAQKLLSAVYRTGQRFGAGHVIDVLLGKTTEKTDKFGHGQLSVFGIGATQTDKVWRTVLRQLVVRGLLEVDHTAYGALKLTAAARPVLKGEETVMLRAIEVRPARSKKSRFAPSSGEGVHNDEDPLFLSLRAWRRETANEKGVPAYVILHDATLREIAARRPATLAELGEISGLGTKKLEAYGEAVLAVVEEG</sequence>
<dbReference type="InterPro" id="IPR036388">
    <property type="entry name" value="WH-like_DNA-bd_sf"/>
</dbReference>
<dbReference type="InterPro" id="IPR032284">
    <property type="entry name" value="RecQ_Zn-bd"/>
</dbReference>
<comment type="catalytic activity">
    <reaction evidence="15">
        <text>Couples ATP hydrolysis with the unwinding of duplex DNA by translocating in the 3'-5' direction.</text>
        <dbReference type="EC" id="5.6.2.4"/>
    </reaction>
</comment>
<keyword evidence="6" id="KW-0227">DNA damage</keyword>
<dbReference type="NCBIfam" id="TIGR01389">
    <property type="entry name" value="recQ"/>
    <property type="match status" value="1"/>
</dbReference>
<dbReference type="GO" id="GO:0043590">
    <property type="term" value="C:bacterial nucleoid"/>
    <property type="evidence" value="ECO:0007669"/>
    <property type="project" value="TreeGrafter"/>
</dbReference>
<keyword evidence="12" id="KW-0233">DNA recombination</keyword>
<dbReference type="Pfam" id="PF00271">
    <property type="entry name" value="Helicase_C"/>
    <property type="match status" value="1"/>
</dbReference>
<dbReference type="GO" id="GO:0003677">
    <property type="term" value="F:DNA binding"/>
    <property type="evidence" value="ECO:0007669"/>
    <property type="project" value="UniProtKB-KW"/>
</dbReference>
<dbReference type="Pfam" id="PF00270">
    <property type="entry name" value="DEAD"/>
    <property type="match status" value="1"/>
</dbReference>
<keyword evidence="8 20" id="KW-0347">Helicase</keyword>
<keyword evidence="11" id="KW-0238">DNA-binding</keyword>
<dbReference type="PROSITE" id="PS50967">
    <property type="entry name" value="HRDC"/>
    <property type="match status" value="1"/>
</dbReference>
<keyword evidence="5" id="KW-0547">Nucleotide-binding</keyword>
<comment type="cofactor">
    <cofactor evidence="1">
        <name>Mg(2+)</name>
        <dbReference type="ChEBI" id="CHEBI:18420"/>
    </cofactor>
</comment>
<comment type="caution">
    <text evidence="20">The sequence shown here is derived from an EMBL/GenBank/DDBJ whole genome shotgun (WGS) entry which is preliminary data.</text>
</comment>
<dbReference type="SUPFAM" id="SSF47819">
    <property type="entry name" value="HRDC-like"/>
    <property type="match status" value="1"/>
</dbReference>
<proteinExistence type="inferred from homology"/>
<evidence type="ECO:0000259" key="18">
    <source>
        <dbReference type="PROSITE" id="PS51192"/>
    </source>
</evidence>
<dbReference type="CDD" id="cd18794">
    <property type="entry name" value="SF2_C_RecQ"/>
    <property type="match status" value="1"/>
</dbReference>
<evidence type="ECO:0000256" key="11">
    <source>
        <dbReference type="ARBA" id="ARBA00023125"/>
    </source>
</evidence>
<dbReference type="InterPro" id="IPR010997">
    <property type="entry name" value="HRDC-like_sf"/>
</dbReference>
<dbReference type="Pfam" id="PF09382">
    <property type="entry name" value="RQC"/>
    <property type="match status" value="1"/>
</dbReference>
<name>A0A106BKX1_THIDE</name>
<dbReference type="Gene3D" id="3.40.50.300">
    <property type="entry name" value="P-loop containing nucleotide triphosphate hydrolases"/>
    <property type="match status" value="2"/>
</dbReference>
<protein>
    <recommendedName>
        <fullName evidence="16">DNA helicase RecQ</fullName>
        <ecNumber evidence="16">5.6.2.4</ecNumber>
    </recommendedName>
</protein>
<dbReference type="InterPro" id="IPR004589">
    <property type="entry name" value="DNA_helicase_ATP-dep_RecQ"/>
</dbReference>
<dbReference type="InterPro" id="IPR014001">
    <property type="entry name" value="Helicase_ATP-bd"/>
</dbReference>
<accession>A0A106BKX1</accession>
<dbReference type="OrthoDB" id="9760034at2"/>
<evidence type="ECO:0000256" key="5">
    <source>
        <dbReference type="ARBA" id="ARBA00022741"/>
    </source>
</evidence>
<dbReference type="Gene3D" id="1.10.10.10">
    <property type="entry name" value="Winged helix-like DNA-binding domain superfamily/Winged helix DNA-binding domain"/>
    <property type="match status" value="1"/>
</dbReference>